<feature type="signal peptide" evidence="11">
    <location>
        <begin position="1"/>
        <end position="23"/>
    </location>
</feature>
<protein>
    <submittedName>
        <fullName evidence="13">2',3'-cyclic-nucleotide 2'-phosphodiesterase / 3'-nucleotidase</fullName>
    </submittedName>
</protein>
<dbReference type="PRINTS" id="PR01607">
    <property type="entry name" value="APYRASEFAMLY"/>
</dbReference>
<dbReference type="InterPro" id="IPR004843">
    <property type="entry name" value="Calcineurin-like_PHP"/>
</dbReference>
<dbReference type="PROSITE" id="PS00786">
    <property type="entry name" value="5_NUCLEOTIDASE_2"/>
    <property type="match status" value="1"/>
</dbReference>
<dbReference type="RefSeq" id="WP_092049445.1">
    <property type="nucleotide sequence ID" value="NZ_FNZF01000001.1"/>
</dbReference>
<evidence type="ECO:0000256" key="11">
    <source>
        <dbReference type="SAM" id="SignalP"/>
    </source>
</evidence>
<keyword evidence="7 11" id="KW-0732">Signal</keyword>
<keyword evidence="14" id="KW-1185">Reference proteome</keyword>
<dbReference type="NCBIfam" id="NF006938">
    <property type="entry name" value="PRK09420.1"/>
    <property type="match status" value="1"/>
</dbReference>
<evidence type="ECO:0000256" key="7">
    <source>
        <dbReference type="ARBA" id="ARBA00022729"/>
    </source>
</evidence>
<sequence>MNHSKKAVKVTGALLLSAGMLFASPGPVNVLAEVPGDAVKLRILETTDTHSNLFSYDYYKGAANENLGLLKVASAVEAARTEVKNSVLVDNGDTIQGTPLGTYYATVNPVGDDEVHPVIKLMNLLDYDAAVLGNHEFNYGLDFLEKTYEKAEFPYLSANVYKDDGDDNPDNDELMYEPYEVVDKEVTDEAGNTHTIQIGYIGFVAPQIVNWDKSHLDGKVISKDITESAEKYIPEMKEKGADVIIAMAHSGFDKSAEAGTKAENAVLPLSQVEGVDAITFSHAHDIFPAPAGGTLGSNFMDGDDVVASIDAEKGTINGIPATEAGYGGEYLGVIDLTIEPDGDGWKVTDGSSEVRAVKDYEMHGTFTEDIKPYHEATVEYTETKIGTTTSPIHSYFALVQDDPSIQIVTEAQKAYAKDFIELNAPEYKETPILSVGAPFKAGRNGAADFTDIAAGDLTIRSAADLYLYDNTLKAVLLTGSQIRDYLDRVAANFNTIDPDAEGPQELLNPDFRSYNFDVIDGLTYQFDITKPAKYDADGNRTDAEESRVTSLVYDGKPVDENQEFVVVMNNYRQSGNFPHVAGAPLIVDSAEENRQVLMDYISEQKELNPAADNNWSIVPIEGDPVLTFKSSPEAEKYATDNITYTGETDEDGFGIFTFELGGKVIPGPEPIKSFPDVSDRHWAKSYIDHLTSMKIVKGFPDGTFGPEKPITRGQFMSMTVRSLGLSDGTLPFEEELDLAIEAGITNRTADNFGAANLISREQMAAMVVRAYSVKIGKPYEATAEADYLDGDSVSPWFEEEVNAAYELGFMTGSEDGNFNPQGHAVRAHAAKVISLYTKK</sequence>
<dbReference type="GO" id="GO:0000166">
    <property type="term" value="F:nucleotide binding"/>
    <property type="evidence" value="ECO:0007669"/>
    <property type="project" value="UniProtKB-KW"/>
</dbReference>
<dbReference type="AlphaFoldDB" id="A0A1H6TMJ4"/>
<dbReference type="SUPFAM" id="SSF55816">
    <property type="entry name" value="5'-nucleotidase (syn. UDP-sugar hydrolase), C-terminal domain"/>
    <property type="match status" value="1"/>
</dbReference>
<keyword evidence="10" id="KW-0511">Multifunctional enzyme</keyword>
<dbReference type="GO" id="GO:0009166">
    <property type="term" value="P:nucleotide catabolic process"/>
    <property type="evidence" value="ECO:0007669"/>
    <property type="project" value="InterPro"/>
</dbReference>
<feature type="domain" description="SLH" evidence="12">
    <location>
        <begin position="784"/>
        <end position="839"/>
    </location>
</feature>
<keyword evidence="8" id="KW-0547">Nucleotide-binding</keyword>
<dbReference type="InterPro" id="IPR001119">
    <property type="entry name" value="SLH_dom"/>
</dbReference>
<dbReference type="PROSITE" id="PS51272">
    <property type="entry name" value="SLH"/>
    <property type="match status" value="2"/>
</dbReference>
<reference evidence="14" key="1">
    <citation type="submission" date="2016-10" db="EMBL/GenBank/DDBJ databases">
        <authorList>
            <person name="Varghese N."/>
            <person name="Submissions S."/>
        </authorList>
    </citation>
    <scope>NUCLEOTIDE SEQUENCE [LARGE SCALE GENOMIC DNA]</scope>
    <source>
        <strain evidence="14">CGMCC 1.6763</strain>
    </source>
</reference>
<evidence type="ECO:0000256" key="9">
    <source>
        <dbReference type="ARBA" id="ARBA00022801"/>
    </source>
</evidence>
<proteinExistence type="inferred from homology"/>
<dbReference type="InterPro" id="IPR006179">
    <property type="entry name" value="5_nucleotidase/apyrase"/>
</dbReference>
<dbReference type="STRING" id="426757.SAMN04488127_0460"/>
<dbReference type="Pfam" id="PF00395">
    <property type="entry name" value="SLH"/>
    <property type="match status" value="2"/>
</dbReference>
<evidence type="ECO:0000256" key="3">
    <source>
        <dbReference type="ARBA" id="ARBA00001968"/>
    </source>
</evidence>
<evidence type="ECO:0000256" key="1">
    <source>
        <dbReference type="ARBA" id="ARBA00000527"/>
    </source>
</evidence>
<dbReference type="GO" id="GO:0008663">
    <property type="term" value="F:2',3'-cyclic-nucleotide 2'-phosphodiesterase activity"/>
    <property type="evidence" value="ECO:0007669"/>
    <property type="project" value="UniProtKB-EC"/>
</dbReference>
<evidence type="ECO:0000256" key="5">
    <source>
        <dbReference type="ARBA" id="ARBA00006654"/>
    </source>
</evidence>
<dbReference type="Pfam" id="PF00149">
    <property type="entry name" value="Metallophos"/>
    <property type="match status" value="1"/>
</dbReference>
<dbReference type="GO" id="GO:0030288">
    <property type="term" value="C:outer membrane-bounded periplasmic space"/>
    <property type="evidence" value="ECO:0007669"/>
    <property type="project" value="TreeGrafter"/>
</dbReference>
<dbReference type="InterPro" id="IPR029052">
    <property type="entry name" value="Metallo-depent_PP-like"/>
</dbReference>
<evidence type="ECO:0000259" key="12">
    <source>
        <dbReference type="PROSITE" id="PS51272"/>
    </source>
</evidence>
<dbReference type="Pfam" id="PF02872">
    <property type="entry name" value="5_nucleotid_C"/>
    <property type="match status" value="1"/>
</dbReference>
<dbReference type="Proteomes" id="UP000199200">
    <property type="component" value="Unassembled WGS sequence"/>
</dbReference>
<dbReference type="CDD" id="cd07410">
    <property type="entry name" value="MPP_CpdB_N"/>
    <property type="match status" value="1"/>
</dbReference>
<dbReference type="EMBL" id="FNZF01000001">
    <property type="protein sequence ID" value="SEI78387.1"/>
    <property type="molecule type" value="Genomic_DNA"/>
</dbReference>
<evidence type="ECO:0000256" key="2">
    <source>
        <dbReference type="ARBA" id="ARBA00001730"/>
    </source>
</evidence>
<evidence type="ECO:0000256" key="4">
    <source>
        <dbReference type="ARBA" id="ARBA00004196"/>
    </source>
</evidence>
<evidence type="ECO:0000256" key="8">
    <source>
        <dbReference type="ARBA" id="ARBA00022741"/>
    </source>
</evidence>
<dbReference type="PROSITE" id="PS00785">
    <property type="entry name" value="5_NUCLEOTIDASE_1"/>
    <property type="match status" value="1"/>
</dbReference>
<feature type="chain" id="PRO_5038485828" evidence="11">
    <location>
        <begin position="24"/>
        <end position="839"/>
    </location>
</feature>
<dbReference type="SUPFAM" id="SSF56300">
    <property type="entry name" value="Metallo-dependent phosphatases"/>
    <property type="match status" value="1"/>
</dbReference>
<dbReference type="OrthoDB" id="9801679at2"/>
<evidence type="ECO:0000313" key="13">
    <source>
        <dbReference type="EMBL" id="SEI78387.1"/>
    </source>
</evidence>
<feature type="domain" description="SLH" evidence="12">
    <location>
        <begin position="670"/>
        <end position="733"/>
    </location>
</feature>
<dbReference type="PANTHER" id="PTHR11575:SF6">
    <property type="entry name" value="2',3'-CYCLIC-NUCLEOTIDE 2'-PHOSPHODIESTERASE_3'-NUCLEOTIDASE"/>
    <property type="match status" value="1"/>
</dbReference>
<gene>
    <name evidence="13" type="ORF">SAMN04488127_0460</name>
</gene>
<dbReference type="InterPro" id="IPR006146">
    <property type="entry name" value="5'-Nucleotdase_CS"/>
</dbReference>
<evidence type="ECO:0000256" key="10">
    <source>
        <dbReference type="ARBA" id="ARBA00023268"/>
    </source>
</evidence>
<evidence type="ECO:0000256" key="6">
    <source>
        <dbReference type="ARBA" id="ARBA00022723"/>
    </source>
</evidence>
<comment type="catalytic activity">
    <reaction evidence="2">
        <text>a nucleoside 2',3'-cyclic phosphate + H2O = a nucleoside 3'-phosphate + H(+)</text>
        <dbReference type="Rhea" id="RHEA:19621"/>
        <dbReference type="ChEBI" id="CHEBI:15377"/>
        <dbReference type="ChEBI" id="CHEBI:15378"/>
        <dbReference type="ChEBI" id="CHEBI:66949"/>
        <dbReference type="ChEBI" id="CHEBI:66954"/>
        <dbReference type="EC" id="3.1.4.16"/>
    </reaction>
</comment>
<dbReference type="GO" id="GO:0046872">
    <property type="term" value="F:metal ion binding"/>
    <property type="evidence" value="ECO:0007669"/>
    <property type="project" value="UniProtKB-KW"/>
</dbReference>
<dbReference type="GO" id="GO:0008254">
    <property type="term" value="F:3'-nucleotidase activity"/>
    <property type="evidence" value="ECO:0007669"/>
    <property type="project" value="UniProtKB-EC"/>
</dbReference>
<comment type="catalytic activity">
    <reaction evidence="1">
        <text>a ribonucleoside 3'-phosphate + H2O = a ribonucleoside + phosphate</text>
        <dbReference type="Rhea" id="RHEA:10144"/>
        <dbReference type="ChEBI" id="CHEBI:13197"/>
        <dbReference type="ChEBI" id="CHEBI:15377"/>
        <dbReference type="ChEBI" id="CHEBI:18254"/>
        <dbReference type="ChEBI" id="CHEBI:43474"/>
        <dbReference type="EC" id="3.1.3.6"/>
    </reaction>
</comment>
<dbReference type="Gene3D" id="3.90.780.10">
    <property type="entry name" value="5'-Nucleotidase, C-terminal domain"/>
    <property type="match status" value="1"/>
</dbReference>
<organism evidence="13 14">
    <name type="scientific">Bhargavaea ginsengi</name>
    <dbReference type="NCBI Taxonomy" id="426757"/>
    <lineage>
        <taxon>Bacteria</taxon>
        <taxon>Bacillati</taxon>
        <taxon>Bacillota</taxon>
        <taxon>Bacilli</taxon>
        <taxon>Bacillales</taxon>
        <taxon>Caryophanaceae</taxon>
        <taxon>Bhargavaea</taxon>
    </lineage>
</organism>
<dbReference type="PANTHER" id="PTHR11575">
    <property type="entry name" value="5'-NUCLEOTIDASE-RELATED"/>
    <property type="match status" value="1"/>
</dbReference>
<comment type="similarity">
    <text evidence="5">Belongs to the 5'-nucleotidase family.</text>
</comment>
<dbReference type="InterPro" id="IPR036907">
    <property type="entry name" value="5'-Nucleotdase_C_sf"/>
</dbReference>
<keyword evidence="9" id="KW-0378">Hydrolase</keyword>
<name>A0A1H6TMJ4_9BACL</name>
<dbReference type="Gene3D" id="3.60.21.10">
    <property type="match status" value="1"/>
</dbReference>
<dbReference type="InterPro" id="IPR008334">
    <property type="entry name" value="5'-Nucleotdase_C"/>
</dbReference>
<keyword evidence="6" id="KW-0479">Metal-binding</keyword>
<comment type="subcellular location">
    <subcellularLocation>
        <location evidence="4">Cell envelope</location>
    </subcellularLocation>
</comment>
<comment type="cofactor">
    <cofactor evidence="3">
        <name>a divalent metal cation</name>
        <dbReference type="ChEBI" id="CHEBI:60240"/>
    </cofactor>
</comment>
<evidence type="ECO:0000313" key="14">
    <source>
        <dbReference type="Proteomes" id="UP000199200"/>
    </source>
</evidence>
<accession>A0A1H6TMJ4</accession>
<dbReference type="InterPro" id="IPR041827">
    <property type="entry name" value="CpdB_N"/>
</dbReference>